<comment type="catalytic activity">
    <reaction evidence="1">
        <text>ATP + protein L-histidine = ADP + protein N-phospho-L-histidine.</text>
        <dbReference type="EC" id="2.7.13.3"/>
    </reaction>
</comment>
<dbReference type="PANTHER" id="PTHR43047">
    <property type="entry name" value="TWO-COMPONENT HISTIDINE PROTEIN KINASE"/>
    <property type="match status" value="1"/>
</dbReference>
<dbReference type="InterPro" id="IPR036097">
    <property type="entry name" value="HisK_dim/P_sf"/>
</dbReference>
<keyword evidence="4 8" id="KW-0808">Transferase</keyword>
<dbReference type="SMART" id="SM00387">
    <property type="entry name" value="HATPase_c"/>
    <property type="match status" value="1"/>
</dbReference>
<organism evidence="8">
    <name type="scientific">hydrothermal vent metagenome</name>
    <dbReference type="NCBI Taxonomy" id="652676"/>
    <lineage>
        <taxon>unclassified sequences</taxon>
        <taxon>metagenomes</taxon>
        <taxon>ecological metagenomes</taxon>
    </lineage>
</organism>
<dbReference type="PROSITE" id="PS50109">
    <property type="entry name" value="HIS_KIN"/>
    <property type="match status" value="1"/>
</dbReference>
<evidence type="ECO:0000313" key="8">
    <source>
        <dbReference type="EMBL" id="SFV61413.1"/>
    </source>
</evidence>
<dbReference type="GO" id="GO:0000155">
    <property type="term" value="F:phosphorelay sensor kinase activity"/>
    <property type="evidence" value="ECO:0007669"/>
    <property type="project" value="InterPro"/>
</dbReference>
<dbReference type="InterPro" id="IPR001789">
    <property type="entry name" value="Sig_transdc_resp-reg_receiver"/>
</dbReference>
<dbReference type="FunFam" id="3.30.565.10:FF:000006">
    <property type="entry name" value="Sensor histidine kinase WalK"/>
    <property type="match status" value="1"/>
</dbReference>
<dbReference type="Gene3D" id="1.10.287.130">
    <property type="match status" value="1"/>
</dbReference>
<accession>A0A1W1C6Q5</accession>
<dbReference type="InterPro" id="IPR003594">
    <property type="entry name" value="HATPase_dom"/>
</dbReference>
<dbReference type="EMBL" id="FPHM01000069">
    <property type="protein sequence ID" value="SFV61413.1"/>
    <property type="molecule type" value="Genomic_DNA"/>
</dbReference>
<proteinExistence type="predicted"/>
<dbReference type="GO" id="GO:0009927">
    <property type="term" value="F:histidine phosphotransfer kinase activity"/>
    <property type="evidence" value="ECO:0007669"/>
    <property type="project" value="TreeGrafter"/>
</dbReference>
<dbReference type="Pfam" id="PF00512">
    <property type="entry name" value="HisKA"/>
    <property type="match status" value="1"/>
</dbReference>
<keyword evidence="5" id="KW-0418">Kinase</keyword>
<dbReference type="InterPro" id="IPR003661">
    <property type="entry name" value="HisK_dim/P_dom"/>
</dbReference>
<dbReference type="InterPro" id="IPR029016">
    <property type="entry name" value="GAF-like_dom_sf"/>
</dbReference>
<evidence type="ECO:0000256" key="1">
    <source>
        <dbReference type="ARBA" id="ARBA00000085"/>
    </source>
</evidence>
<dbReference type="PANTHER" id="PTHR43047:SF66">
    <property type="entry name" value="HISKA"/>
    <property type="match status" value="1"/>
</dbReference>
<dbReference type="SMART" id="SM00448">
    <property type="entry name" value="REC"/>
    <property type="match status" value="1"/>
</dbReference>
<dbReference type="SUPFAM" id="SSF55874">
    <property type="entry name" value="ATPase domain of HSP90 chaperone/DNA topoisomerase II/histidine kinase"/>
    <property type="match status" value="1"/>
</dbReference>
<dbReference type="EC" id="2.7.13.3" evidence="2"/>
<dbReference type="SMART" id="SM00388">
    <property type="entry name" value="HisKA"/>
    <property type="match status" value="1"/>
</dbReference>
<dbReference type="Pfam" id="PF00072">
    <property type="entry name" value="Response_reg"/>
    <property type="match status" value="1"/>
</dbReference>
<evidence type="ECO:0000259" key="7">
    <source>
        <dbReference type="PROSITE" id="PS50110"/>
    </source>
</evidence>
<dbReference type="GO" id="GO:0005886">
    <property type="term" value="C:plasma membrane"/>
    <property type="evidence" value="ECO:0007669"/>
    <property type="project" value="TreeGrafter"/>
</dbReference>
<dbReference type="InterPro" id="IPR004358">
    <property type="entry name" value="Sig_transdc_His_kin-like_C"/>
</dbReference>
<gene>
    <name evidence="8" type="ORF">MNB_SV-13-2139</name>
</gene>
<dbReference type="SUPFAM" id="SSF47384">
    <property type="entry name" value="Homodimeric domain of signal transducing histidine kinase"/>
    <property type="match status" value="1"/>
</dbReference>
<dbReference type="InterPro" id="IPR036890">
    <property type="entry name" value="HATPase_C_sf"/>
</dbReference>
<evidence type="ECO:0000259" key="6">
    <source>
        <dbReference type="PROSITE" id="PS50109"/>
    </source>
</evidence>
<evidence type="ECO:0000256" key="5">
    <source>
        <dbReference type="ARBA" id="ARBA00022777"/>
    </source>
</evidence>
<feature type="domain" description="Histidine kinase" evidence="6">
    <location>
        <begin position="190"/>
        <end position="409"/>
    </location>
</feature>
<reference evidence="8" key="1">
    <citation type="submission" date="2016-10" db="EMBL/GenBank/DDBJ databases">
        <authorList>
            <person name="de Groot N.N."/>
        </authorList>
    </citation>
    <scope>NUCLEOTIDE SEQUENCE</scope>
</reference>
<dbReference type="InterPro" id="IPR005467">
    <property type="entry name" value="His_kinase_dom"/>
</dbReference>
<name>A0A1W1C6Q5_9ZZZZ</name>
<dbReference type="AlphaFoldDB" id="A0A1W1C6Q5"/>
<protein>
    <recommendedName>
        <fullName evidence="2">histidine kinase</fullName>
        <ecNumber evidence="2">2.7.13.3</ecNumber>
    </recommendedName>
</protein>
<dbReference type="PRINTS" id="PR00344">
    <property type="entry name" value="BCTRLSENSOR"/>
</dbReference>
<dbReference type="CDD" id="cd17546">
    <property type="entry name" value="REC_hyHK_CKI1_RcsC-like"/>
    <property type="match status" value="1"/>
</dbReference>
<dbReference type="SUPFAM" id="SSF55781">
    <property type="entry name" value="GAF domain-like"/>
    <property type="match status" value="1"/>
</dbReference>
<dbReference type="Gene3D" id="3.40.50.2300">
    <property type="match status" value="1"/>
</dbReference>
<dbReference type="InterPro" id="IPR011006">
    <property type="entry name" value="CheY-like_superfamily"/>
</dbReference>
<dbReference type="Gene3D" id="3.30.565.10">
    <property type="entry name" value="Histidine kinase-like ATPase, C-terminal domain"/>
    <property type="match status" value="1"/>
</dbReference>
<dbReference type="Gene3D" id="3.30.450.40">
    <property type="match status" value="1"/>
</dbReference>
<dbReference type="Pfam" id="PF02518">
    <property type="entry name" value="HATPase_c"/>
    <property type="match status" value="1"/>
</dbReference>
<evidence type="ECO:0000256" key="2">
    <source>
        <dbReference type="ARBA" id="ARBA00012438"/>
    </source>
</evidence>
<evidence type="ECO:0000256" key="4">
    <source>
        <dbReference type="ARBA" id="ARBA00022679"/>
    </source>
</evidence>
<dbReference type="CDD" id="cd00082">
    <property type="entry name" value="HisKA"/>
    <property type="match status" value="1"/>
</dbReference>
<evidence type="ECO:0000256" key="3">
    <source>
        <dbReference type="ARBA" id="ARBA00022553"/>
    </source>
</evidence>
<sequence length="658" mass="75547">MQDKLEITKNALSKANSPQEVYSIIQSFVIEHIDSDRVSIFLFDKNTMTLHNPSQEKTEDISLIGSAGLLGLCVLEKKSTIYKYISSEKHYHPEIDNPYHLKLKGQILYPLMQNKHELIAVIRLSRSLQFKNNYNQKDIEILNSLEIFLITMLKNLQDEKTQTDEDINQIETQVKNDSTLIHENMLFLSNTVHDIRTPANSLYGFLELIEENIKDKRILEYIAHAKESASFINTLTDSILTQAKYQKECSETELSIVNSIKYFSSIANMFTANMSKKGIHYLIYIDPFMPKEIEIDSIKMKRVLSNLIGNAYKFTPKDKVITLSIIYNATKKSLYISIKDTGIGIAKENQENIFLSFQQAEESTAMQFGGTGLGLSISAKYVKDFATTLHLESNLGKGSNFYFTMPLKVINPTPSCSLFINREKYITILTNNPKSIHAKYIKKYLETLSFKPENIRISHEIDSKTNDVFCFEDILSKEVFTFCINHSIQIIAVEKTLFSIEAKRQYPDIKLISENTYYGESIYTLLSSKKKPRVMILDDNKMNVMLIEGILKKEDCEITSFIDSKKALDRLTQGLIHKQSYDVIFIDKHMPILSGIEVIKEYKRLEALYPPQKSMFIISITGDSTIPKQEKALYDMIVNKPFDKATIHHAFSQVIREP</sequence>
<dbReference type="PROSITE" id="PS50110">
    <property type="entry name" value="RESPONSE_REGULATORY"/>
    <property type="match status" value="1"/>
</dbReference>
<feature type="domain" description="Response regulatory" evidence="7">
    <location>
        <begin position="533"/>
        <end position="655"/>
    </location>
</feature>
<keyword evidence="3" id="KW-0597">Phosphoprotein</keyword>
<dbReference type="SUPFAM" id="SSF52172">
    <property type="entry name" value="CheY-like"/>
    <property type="match status" value="1"/>
</dbReference>